<dbReference type="Gramene" id="PNT64818">
    <property type="protein sequence ID" value="PNT64818"/>
    <property type="gene ID" value="BRADI_4g33482v3"/>
</dbReference>
<evidence type="ECO:0000313" key="3">
    <source>
        <dbReference type="Proteomes" id="UP000008810"/>
    </source>
</evidence>
<gene>
    <name evidence="1" type="ORF">BRADI_4g33482v3</name>
</gene>
<reference evidence="1" key="2">
    <citation type="submission" date="2017-06" db="EMBL/GenBank/DDBJ databases">
        <title>WGS assembly of Brachypodium distachyon.</title>
        <authorList>
            <consortium name="The International Brachypodium Initiative"/>
            <person name="Lucas S."/>
            <person name="Harmon-Smith M."/>
            <person name="Lail K."/>
            <person name="Tice H."/>
            <person name="Grimwood J."/>
            <person name="Bruce D."/>
            <person name="Barry K."/>
            <person name="Shu S."/>
            <person name="Lindquist E."/>
            <person name="Wang M."/>
            <person name="Pitluck S."/>
            <person name="Vogel J.P."/>
            <person name="Garvin D.F."/>
            <person name="Mockler T.C."/>
            <person name="Schmutz J."/>
            <person name="Rokhsar D."/>
            <person name="Bevan M.W."/>
        </authorList>
    </citation>
    <scope>NUCLEOTIDE SEQUENCE</scope>
    <source>
        <strain evidence="1">Bd21</strain>
    </source>
</reference>
<organism evidence="1">
    <name type="scientific">Brachypodium distachyon</name>
    <name type="common">Purple false brome</name>
    <name type="synonym">Trachynia distachya</name>
    <dbReference type="NCBI Taxonomy" id="15368"/>
    <lineage>
        <taxon>Eukaryota</taxon>
        <taxon>Viridiplantae</taxon>
        <taxon>Streptophyta</taxon>
        <taxon>Embryophyta</taxon>
        <taxon>Tracheophyta</taxon>
        <taxon>Spermatophyta</taxon>
        <taxon>Magnoliopsida</taxon>
        <taxon>Liliopsida</taxon>
        <taxon>Poales</taxon>
        <taxon>Poaceae</taxon>
        <taxon>BOP clade</taxon>
        <taxon>Pooideae</taxon>
        <taxon>Stipodae</taxon>
        <taxon>Brachypodieae</taxon>
        <taxon>Brachypodium</taxon>
    </lineage>
</organism>
<dbReference type="InParanoid" id="A0A2K2CS08"/>
<reference evidence="2" key="3">
    <citation type="submission" date="2018-08" db="UniProtKB">
        <authorList>
            <consortium name="EnsemblPlants"/>
        </authorList>
    </citation>
    <scope>IDENTIFICATION</scope>
    <source>
        <strain evidence="2">cv. Bd21</strain>
    </source>
</reference>
<accession>A0A2K2CS08</accession>
<reference evidence="1 2" key="1">
    <citation type="journal article" date="2010" name="Nature">
        <title>Genome sequencing and analysis of the model grass Brachypodium distachyon.</title>
        <authorList>
            <consortium name="International Brachypodium Initiative"/>
        </authorList>
    </citation>
    <scope>NUCLEOTIDE SEQUENCE [LARGE SCALE GENOMIC DNA]</scope>
    <source>
        <strain evidence="1 2">Bd21</strain>
    </source>
</reference>
<sequence length="50" mass="6068">MHGVVRGSQLRKRWTQPRINRRQTPFFLKRRTSSVLCINRCTQPSSYFWS</sequence>
<evidence type="ECO:0000313" key="2">
    <source>
        <dbReference type="EnsemblPlants" id="PNT64818"/>
    </source>
</evidence>
<keyword evidence="3" id="KW-1185">Reference proteome</keyword>
<proteinExistence type="predicted"/>
<name>A0A2K2CS08_BRADI</name>
<dbReference type="EMBL" id="CM000883">
    <property type="protein sequence ID" value="PNT64818.1"/>
    <property type="molecule type" value="Genomic_DNA"/>
</dbReference>
<protein>
    <submittedName>
        <fullName evidence="1 2">Uncharacterized protein</fullName>
    </submittedName>
</protein>
<dbReference type="EnsemblPlants" id="PNT64818">
    <property type="protein sequence ID" value="PNT64818"/>
    <property type="gene ID" value="BRADI_4g33482v3"/>
</dbReference>
<dbReference type="AlphaFoldDB" id="A0A2K2CS08"/>
<dbReference type="Proteomes" id="UP000008810">
    <property type="component" value="Chromosome 4"/>
</dbReference>
<evidence type="ECO:0000313" key="1">
    <source>
        <dbReference type="EMBL" id="PNT64818.1"/>
    </source>
</evidence>